<evidence type="ECO:0000313" key="3">
    <source>
        <dbReference type="Proteomes" id="UP001324427"/>
    </source>
</evidence>
<evidence type="ECO:0000256" key="1">
    <source>
        <dbReference type="SAM" id="MobiDB-lite"/>
    </source>
</evidence>
<name>A0AAV9JJ20_9PEZI</name>
<comment type="caution">
    <text evidence="2">The sequence shown here is derived from an EMBL/GenBank/DDBJ whole genome shotgun (WGS) entry which is preliminary data.</text>
</comment>
<feature type="region of interest" description="Disordered" evidence="1">
    <location>
        <begin position="221"/>
        <end position="280"/>
    </location>
</feature>
<accession>A0AAV9JJ20</accession>
<feature type="region of interest" description="Disordered" evidence="1">
    <location>
        <begin position="296"/>
        <end position="341"/>
    </location>
</feature>
<organism evidence="2 3">
    <name type="scientific">Oleoguttula mirabilis</name>
    <dbReference type="NCBI Taxonomy" id="1507867"/>
    <lineage>
        <taxon>Eukaryota</taxon>
        <taxon>Fungi</taxon>
        <taxon>Dikarya</taxon>
        <taxon>Ascomycota</taxon>
        <taxon>Pezizomycotina</taxon>
        <taxon>Dothideomycetes</taxon>
        <taxon>Dothideomycetidae</taxon>
        <taxon>Mycosphaerellales</taxon>
        <taxon>Teratosphaeriaceae</taxon>
        <taxon>Oleoguttula</taxon>
    </lineage>
</organism>
<sequence length="341" mass="37255">MQPDIPALLHAQHRFYTAELGRTHQALSKLYRKLAKGERQLAEREQRILTRKDYKKIQWTRSVTRETVRKLEVQQAGLHEYLRQCSDLIASYDAATTRAQGAQQSAYHVSPMTPWTAPHLPPGPPSPYAMPFSPYSPVAANPWTAAPARACLGGNVGNSGQQGPQYWDLSMLRERRQSSPNALSAADSGFHEPAMYGQPFGLLEGASDANHVFAHELMSPGSTYSSSGGDDASALETRSKKLSLSSEKDDVPELLHSPVSPSAKLGADVAPGATSVGRGHKRRYSENAIQLIENRLAAPRTQQQRGTSAGPVCRGNRNGDAEDRMFGERRAEELASIEVEG</sequence>
<keyword evidence="3" id="KW-1185">Reference proteome</keyword>
<dbReference type="AlphaFoldDB" id="A0AAV9JJ20"/>
<feature type="compositionally biased region" description="Basic and acidic residues" evidence="1">
    <location>
        <begin position="317"/>
        <end position="333"/>
    </location>
</feature>
<evidence type="ECO:0000313" key="2">
    <source>
        <dbReference type="EMBL" id="KAK4544928.1"/>
    </source>
</evidence>
<gene>
    <name evidence="2" type="ORF">LTR36_003833</name>
</gene>
<protein>
    <submittedName>
        <fullName evidence="2">Uncharacterized protein</fullName>
    </submittedName>
</protein>
<proteinExistence type="predicted"/>
<dbReference type="Proteomes" id="UP001324427">
    <property type="component" value="Unassembled WGS sequence"/>
</dbReference>
<reference evidence="2 3" key="1">
    <citation type="submission" date="2021-11" db="EMBL/GenBank/DDBJ databases">
        <title>Black yeast isolated from Biological Soil Crust.</title>
        <authorList>
            <person name="Kurbessoian T."/>
        </authorList>
    </citation>
    <scope>NUCLEOTIDE SEQUENCE [LARGE SCALE GENOMIC DNA]</scope>
    <source>
        <strain evidence="2 3">CCFEE 5522</strain>
    </source>
</reference>
<dbReference type="EMBL" id="JAVFHQ010000022">
    <property type="protein sequence ID" value="KAK4544928.1"/>
    <property type="molecule type" value="Genomic_DNA"/>
</dbReference>